<feature type="domain" description="ABC3 transporter permease C-terminal" evidence="7">
    <location>
        <begin position="260"/>
        <end position="375"/>
    </location>
</feature>
<dbReference type="GO" id="GO:0005524">
    <property type="term" value="F:ATP binding"/>
    <property type="evidence" value="ECO:0007669"/>
    <property type="project" value="UniProtKB-KW"/>
</dbReference>
<evidence type="ECO:0000313" key="9">
    <source>
        <dbReference type="EMBL" id="OGL43599.1"/>
    </source>
</evidence>
<gene>
    <name evidence="9" type="ORF">A2149_01375</name>
</gene>
<dbReference type="Pfam" id="PF12704">
    <property type="entry name" value="MacB_PCD"/>
    <property type="match status" value="1"/>
</dbReference>
<feature type="transmembrane region" description="Helical" evidence="6">
    <location>
        <begin position="348"/>
        <end position="369"/>
    </location>
</feature>
<dbReference type="InterPro" id="IPR051125">
    <property type="entry name" value="ABC-4/HrtB_transporter"/>
</dbReference>
<accession>A0A1F7RPW7</accession>
<dbReference type="EMBL" id="MGDF01000182">
    <property type="protein sequence ID" value="OGL43599.1"/>
    <property type="molecule type" value="Genomic_DNA"/>
</dbReference>
<feature type="transmembrane region" description="Helical" evidence="6">
    <location>
        <begin position="260"/>
        <end position="280"/>
    </location>
</feature>
<comment type="subcellular location">
    <subcellularLocation>
        <location evidence="1">Cell membrane</location>
        <topology evidence="1">Multi-pass membrane protein</topology>
    </subcellularLocation>
</comment>
<evidence type="ECO:0000259" key="8">
    <source>
        <dbReference type="Pfam" id="PF12704"/>
    </source>
</evidence>
<keyword evidence="9" id="KW-0547">Nucleotide-binding</keyword>
<dbReference type="Proteomes" id="UP000178435">
    <property type="component" value="Unassembled WGS sequence"/>
</dbReference>
<dbReference type="PANTHER" id="PTHR43738:SF3">
    <property type="entry name" value="ABC TRANSPORTER PERMEASE"/>
    <property type="match status" value="1"/>
</dbReference>
<keyword evidence="5 6" id="KW-0472">Membrane</keyword>
<keyword evidence="4 6" id="KW-1133">Transmembrane helix</keyword>
<organism evidence="9 10">
    <name type="scientific">Candidatus Schekmanbacteria bacterium RBG_16_38_11</name>
    <dbReference type="NCBI Taxonomy" id="1817880"/>
    <lineage>
        <taxon>Bacteria</taxon>
        <taxon>Candidatus Schekmaniibacteriota</taxon>
    </lineage>
</organism>
<feature type="domain" description="MacB-like periplasmic core" evidence="8">
    <location>
        <begin position="18"/>
        <end position="226"/>
    </location>
</feature>
<feature type="transmembrane region" description="Helical" evidence="6">
    <location>
        <begin position="301"/>
        <end position="328"/>
    </location>
</feature>
<evidence type="ECO:0000313" key="10">
    <source>
        <dbReference type="Proteomes" id="UP000178435"/>
    </source>
</evidence>
<sequence>MTLSKLIIKNITRHKLRSLLTIAGIAIAITAFSLIRTVIAAWNIGVEMSSENRLVTRSSISIIFPLPLSYKEKIAKVPGVTHVSYGTWFGGFYKEEKNFFSSFAVDTKYLDLYPEIIINPEQKNAFAAERNSCIVGQKLAKRFGWKMGDTIRITGNIYPGNWDFAIRGIYKGAKKSTDETMFFFRWDYLDEKMKNLFPTRVGHVGWFLLKIANPDDAGEISKAIDSYFNNSLAETITETEKAFQLGFLAMVETIVQALKIVSAIIIGVILIVLSNTMAMTARERIPEYATLKTLGFGVKDLITLITGESILISLSGGILGILITFPVAKAFGKALESILPVFEISANTIMLSILIALLVGISAAVLPAFRSIRLSIAQSLRKVG</sequence>
<keyword evidence="9" id="KW-0067">ATP-binding</keyword>
<evidence type="ECO:0000256" key="2">
    <source>
        <dbReference type="ARBA" id="ARBA00022475"/>
    </source>
</evidence>
<proteinExistence type="predicted"/>
<keyword evidence="3 6" id="KW-0812">Transmembrane</keyword>
<name>A0A1F7RPW7_9BACT</name>
<evidence type="ECO:0000256" key="5">
    <source>
        <dbReference type="ARBA" id="ARBA00023136"/>
    </source>
</evidence>
<dbReference type="AlphaFoldDB" id="A0A1F7RPW7"/>
<reference evidence="9 10" key="1">
    <citation type="journal article" date="2016" name="Nat. Commun.">
        <title>Thousands of microbial genomes shed light on interconnected biogeochemical processes in an aquifer system.</title>
        <authorList>
            <person name="Anantharaman K."/>
            <person name="Brown C.T."/>
            <person name="Hug L.A."/>
            <person name="Sharon I."/>
            <person name="Castelle C.J."/>
            <person name="Probst A.J."/>
            <person name="Thomas B.C."/>
            <person name="Singh A."/>
            <person name="Wilkins M.J."/>
            <person name="Karaoz U."/>
            <person name="Brodie E.L."/>
            <person name="Williams K.H."/>
            <person name="Hubbard S.S."/>
            <person name="Banfield J.F."/>
        </authorList>
    </citation>
    <scope>NUCLEOTIDE SEQUENCE [LARGE SCALE GENOMIC DNA]</scope>
</reference>
<evidence type="ECO:0000256" key="3">
    <source>
        <dbReference type="ARBA" id="ARBA00022692"/>
    </source>
</evidence>
<dbReference type="GO" id="GO:0005886">
    <property type="term" value="C:plasma membrane"/>
    <property type="evidence" value="ECO:0007669"/>
    <property type="project" value="UniProtKB-SubCell"/>
</dbReference>
<evidence type="ECO:0000259" key="7">
    <source>
        <dbReference type="Pfam" id="PF02687"/>
    </source>
</evidence>
<evidence type="ECO:0000256" key="6">
    <source>
        <dbReference type="SAM" id="Phobius"/>
    </source>
</evidence>
<protein>
    <submittedName>
        <fullName evidence="9">ABC transporter ATP-binding protein</fullName>
    </submittedName>
</protein>
<dbReference type="InterPro" id="IPR003838">
    <property type="entry name" value="ABC3_permease_C"/>
</dbReference>
<dbReference type="PANTHER" id="PTHR43738">
    <property type="entry name" value="ABC TRANSPORTER, MEMBRANE PROTEIN"/>
    <property type="match status" value="1"/>
</dbReference>
<comment type="caution">
    <text evidence="9">The sequence shown here is derived from an EMBL/GenBank/DDBJ whole genome shotgun (WGS) entry which is preliminary data.</text>
</comment>
<dbReference type="InterPro" id="IPR025857">
    <property type="entry name" value="MacB_PCD"/>
</dbReference>
<evidence type="ECO:0000256" key="4">
    <source>
        <dbReference type="ARBA" id="ARBA00022989"/>
    </source>
</evidence>
<dbReference type="Pfam" id="PF02687">
    <property type="entry name" value="FtsX"/>
    <property type="match status" value="1"/>
</dbReference>
<evidence type="ECO:0000256" key="1">
    <source>
        <dbReference type="ARBA" id="ARBA00004651"/>
    </source>
</evidence>
<feature type="transmembrane region" description="Helical" evidence="6">
    <location>
        <begin position="20"/>
        <end position="42"/>
    </location>
</feature>
<keyword evidence="2" id="KW-1003">Cell membrane</keyword>